<comment type="similarity">
    <text evidence="1 2">Belongs to the nucleosome assembly protein (NAP) family.</text>
</comment>
<dbReference type="InterPro" id="IPR037231">
    <property type="entry name" value="NAP-like_sf"/>
</dbReference>
<evidence type="ECO:0000313" key="5">
    <source>
        <dbReference type="RefSeq" id="XP_005097887.1"/>
    </source>
</evidence>
<dbReference type="GeneID" id="101855422"/>
<name>A0ABM0JNK6_APLCA</name>
<evidence type="ECO:0000256" key="3">
    <source>
        <dbReference type="SAM" id="MobiDB-lite"/>
    </source>
</evidence>
<dbReference type="SUPFAM" id="SSF143113">
    <property type="entry name" value="NAP-like"/>
    <property type="match status" value="1"/>
</dbReference>
<dbReference type="Gene3D" id="3.30.1120.90">
    <property type="entry name" value="Nucleosome assembly protein"/>
    <property type="match status" value="1"/>
</dbReference>
<feature type="region of interest" description="Disordered" evidence="3">
    <location>
        <begin position="221"/>
        <end position="265"/>
    </location>
</feature>
<evidence type="ECO:0000256" key="1">
    <source>
        <dbReference type="ARBA" id="ARBA00009947"/>
    </source>
</evidence>
<protein>
    <submittedName>
        <fullName evidence="5">Protein SET</fullName>
    </submittedName>
</protein>
<organism evidence="4 5">
    <name type="scientific">Aplysia californica</name>
    <name type="common">California sea hare</name>
    <dbReference type="NCBI Taxonomy" id="6500"/>
    <lineage>
        <taxon>Eukaryota</taxon>
        <taxon>Metazoa</taxon>
        <taxon>Spiralia</taxon>
        <taxon>Lophotrochozoa</taxon>
        <taxon>Mollusca</taxon>
        <taxon>Gastropoda</taxon>
        <taxon>Heterobranchia</taxon>
        <taxon>Euthyneura</taxon>
        <taxon>Tectipleura</taxon>
        <taxon>Aplysiida</taxon>
        <taxon>Aplysioidea</taxon>
        <taxon>Aplysiidae</taxon>
        <taxon>Aplysia</taxon>
    </lineage>
</organism>
<dbReference type="Gene3D" id="1.20.5.1500">
    <property type="match status" value="1"/>
</dbReference>
<evidence type="ECO:0000313" key="4">
    <source>
        <dbReference type="Proteomes" id="UP000694888"/>
    </source>
</evidence>
<dbReference type="PANTHER" id="PTHR11875">
    <property type="entry name" value="TESTIS-SPECIFIC Y-ENCODED PROTEIN"/>
    <property type="match status" value="1"/>
</dbReference>
<proteinExistence type="inferred from homology"/>
<gene>
    <name evidence="5" type="primary">LOC101855422</name>
</gene>
<keyword evidence="4" id="KW-1185">Reference proteome</keyword>
<dbReference type="Pfam" id="PF00956">
    <property type="entry name" value="NAP"/>
    <property type="match status" value="1"/>
</dbReference>
<sequence>MPASNPKEPKLEDNDNSLDVSATQSALEAIDTCQNEIDALNEKASEEILTVEQKYNKLRRPHFINRNKIIQKIPSFWYQAFVNHPQISSILDEEEEECLQCLSNVDVEEFADIKSGYKLTFIFKENDFFTNTELVKEFQLATTGEPESKSTLIEWKEGKNLTNNAKQQANGRKRPLSSPQGFFAWFLNNTDPNADEIAEVIKDDMWPNPLQYYLASDLDDLEASAQSDEDLDDSVVDVNDEDSEDDGLNGESDEEDDDEEDGDDE</sequence>
<accession>A0ABM0JNK6</accession>
<dbReference type="Proteomes" id="UP000694888">
    <property type="component" value="Unplaced"/>
</dbReference>
<reference evidence="5" key="1">
    <citation type="submission" date="2025-08" db="UniProtKB">
        <authorList>
            <consortium name="RefSeq"/>
        </authorList>
    </citation>
    <scope>IDENTIFICATION</scope>
</reference>
<dbReference type="RefSeq" id="XP_005097887.1">
    <property type="nucleotide sequence ID" value="XM_005097830.3"/>
</dbReference>
<evidence type="ECO:0000256" key="2">
    <source>
        <dbReference type="RuleBase" id="RU003876"/>
    </source>
</evidence>
<dbReference type="InterPro" id="IPR002164">
    <property type="entry name" value="NAP_family"/>
</dbReference>